<organism evidence="6 7">
    <name type="scientific">Papaver nudicaule</name>
    <name type="common">Iceland poppy</name>
    <dbReference type="NCBI Taxonomy" id="74823"/>
    <lineage>
        <taxon>Eukaryota</taxon>
        <taxon>Viridiplantae</taxon>
        <taxon>Streptophyta</taxon>
        <taxon>Embryophyta</taxon>
        <taxon>Tracheophyta</taxon>
        <taxon>Spermatophyta</taxon>
        <taxon>Magnoliopsida</taxon>
        <taxon>Ranunculales</taxon>
        <taxon>Papaveraceae</taxon>
        <taxon>Papaveroideae</taxon>
        <taxon>Papaver</taxon>
    </lineage>
</organism>
<comment type="caution">
    <text evidence="6">The sequence shown here is derived from an EMBL/GenBank/DDBJ whole genome shotgun (WGS) entry which is preliminary data.</text>
</comment>
<protein>
    <submittedName>
        <fullName evidence="6">Uncharacterized protein</fullName>
    </submittedName>
</protein>
<keyword evidence="3" id="KW-0295">Fungicide</keyword>
<evidence type="ECO:0000256" key="5">
    <source>
        <dbReference type="SAM" id="SignalP"/>
    </source>
</evidence>
<dbReference type="GO" id="GO:0050832">
    <property type="term" value="P:defense response to fungus"/>
    <property type="evidence" value="ECO:0007669"/>
    <property type="project" value="UniProtKB-KW"/>
</dbReference>
<dbReference type="PANTHER" id="PTHR48224">
    <property type="entry name" value="DEFENSIN-LIKE PROTEIN 270-RELATED"/>
    <property type="match status" value="1"/>
</dbReference>
<evidence type="ECO:0000256" key="3">
    <source>
        <dbReference type="ARBA" id="ARBA00022577"/>
    </source>
</evidence>
<feature type="chain" id="PRO_5041464213" evidence="5">
    <location>
        <begin position="30"/>
        <end position="88"/>
    </location>
</feature>
<dbReference type="EMBL" id="JAJJMA010121045">
    <property type="protein sequence ID" value="MCL7032220.1"/>
    <property type="molecule type" value="Genomic_DNA"/>
</dbReference>
<evidence type="ECO:0000313" key="6">
    <source>
        <dbReference type="EMBL" id="MCL7032220.1"/>
    </source>
</evidence>
<dbReference type="AlphaFoldDB" id="A0AA41SCC3"/>
<gene>
    <name evidence="6" type="ORF">MKW94_027763</name>
</gene>
<evidence type="ECO:0000256" key="1">
    <source>
        <dbReference type="ARBA" id="ARBA00006722"/>
    </source>
</evidence>
<dbReference type="PANTHER" id="PTHR48224:SF1">
    <property type="entry name" value="DEFENSIN-LIKE PROTEIN 270"/>
    <property type="match status" value="1"/>
</dbReference>
<keyword evidence="5" id="KW-0732">Signal</keyword>
<keyword evidence="7" id="KW-1185">Reference proteome</keyword>
<dbReference type="Pfam" id="PF25052">
    <property type="entry name" value="AtDEF-like"/>
    <property type="match status" value="1"/>
</dbReference>
<comment type="similarity">
    <text evidence="1">Belongs to the DEFL family.</text>
</comment>
<keyword evidence="4" id="KW-0611">Plant defense</keyword>
<dbReference type="GO" id="GO:0031640">
    <property type="term" value="P:killing of cells of another organism"/>
    <property type="evidence" value="ECO:0007669"/>
    <property type="project" value="UniProtKB-KW"/>
</dbReference>
<keyword evidence="2" id="KW-0929">Antimicrobial</keyword>
<proteinExistence type="inferred from homology"/>
<evidence type="ECO:0000256" key="2">
    <source>
        <dbReference type="ARBA" id="ARBA00022529"/>
    </source>
</evidence>
<accession>A0AA41SCC3</accession>
<reference evidence="6" key="1">
    <citation type="submission" date="2022-03" db="EMBL/GenBank/DDBJ databases">
        <title>A functionally conserved STORR gene fusion in Papaver species that diverged 16.8 million years ago.</title>
        <authorList>
            <person name="Catania T."/>
        </authorList>
    </citation>
    <scope>NUCLEOTIDE SEQUENCE</scope>
    <source>
        <strain evidence="6">S-191538</strain>
    </source>
</reference>
<evidence type="ECO:0000313" key="7">
    <source>
        <dbReference type="Proteomes" id="UP001177140"/>
    </source>
</evidence>
<sequence>MASFKQFSVAYAIIALILGFVLVSSSVTAARVMDDDDCDYRGTCTNNQDCYSRCNNKKYAGGVCVPDPRRPLPVPNVCCCLLYDEDSV</sequence>
<name>A0AA41SCC3_PAPNU</name>
<feature type="signal peptide" evidence="5">
    <location>
        <begin position="1"/>
        <end position="29"/>
    </location>
</feature>
<dbReference type="InterPro" id="IPR010851">
    <property type="entry name" value="DEFL"/>
</dbReference>
<dbReference type="Proteomes" id="UP001177140">
    <property type="component" value="Unassembled WGS sequence"/>
</dbReference>
<evidence type="ECO:0000256" key="4">
    <source>
        <dbReference type="ARBA" id="ARBA00022821"/>
    </source>
</evidence>